<dbReference type="CDD" id="cd01029">
    <property type="entry name" value="TOPRIM_primases"/>
    <property type="match status" value="1"/>
</dbReference>
<accession>A0A8J7DDT6</accession>
<evidence type="ECO:0000313" key="4">
    <source>
        <dbReference type="Proteomes" id="UP000622533"/>
    </source>
</evidence>
<dbReference type="Gene3D" id="3.40.1360.10">
    <property type="match status" value="1"/>
</dbReference>
<dbReference type="AlphaFoldDB" id="A0A8J7DDT6"/>
<proteinExistence type="predicted"/>
<dbReference type="InterPro" id="IPR024385">
    <property type="entry name" value="DUF3854"/>
</dbReference>
<dbReference type="InterPro" id="IPR034154">
    <property type="entry name" value="TOPRIM_DnaG/twinkle"/>
</dbReference>
<feature type="domain" description="Virulence-associated protein E-like" evidence="1">
    <location>
        <begin position="357"/>
        <end position="482"/>
    </location>
</feature>
<organism evidence="3 4">
    <name type="scientific">Desmonostoc muscorum LEGE 12446</name>
    <dbReference type="NCBI Taxonomy" id="1828758"/>
    <lineage>
        <taxon>Bacteria</taxon>
        <taxon>Bacillati</taxon>
        <taxon>Cyanobacteriota</taxon>
        <taxon>Cyanophyceae</taxon>
        <taxon>Nostocales</taxon>
        <taxon>Nostocaceae</taxon>
        <taxon>Desmonostoc</taxon>
    </lineage>
</organism>
<evidence type="ECO:0000313" key="3">
    <source>
        <dbReference type="EMBL" id="MBE9023745.1"/>
    </source>
</evidence>
<evidence type="ECO:0000259" key="2">
    <source>
        <dbReference type="Pfam" id="PF12965"/>
    </source>
</evidence>
<dbReference type="EMBL" id="JADEXS010000189">
    <property type="protein sequence ID" value="MBE9023745.1"/>
    <property type="molecule type" value="Genomic_DNA"/>
</dbReference>
<sequence>MTLSTPQTVDTIASHHWEEWQLSGVSSKIIQRNVRTLYDSREVDKVLNRNTKSRQKHSEHLVPCWMVSGVNPLTGENTLEGVQVKPDVSPLGKDGKVNKYLGAVGYGASPLFLDTGVEYFWQQVLADKSIPIIITEGAKKAGTGLTIGIPTISIPGVSTCRKMGRLHSWIEAFAGFGRTFYLCFDADILHKRPVQQSLINIARDLTATGSKVMVIKLPSIELKGMDDFIAAKGEEAFKQLIEDAPTIEEWKKDLEEQRKNDTEYDDEERTSKVYRAYKIIKDGWGDNLRLNQLKNIIELNDQKVNLNRLRLYLSIEFDMDVQIGDGQAIIEEIASRNAYHPVVEYLDEVAARYSTVDTSILDTLATKYFGTNDPLHNIYLKKMLISAVARARRPGCKVDTALILVGEQGINKSSFWRELFGRDWFTDELSDANERDELMKLHQFWGLEIPEIEHMYKRKDISSIKKFMSSSVDAFRAPYARDFGLSL</sequence>
<keyword evidence="4" id="KW-1185">Reference proteome</keyword>
<dbReference type="Pfam" id="PF05272">
    <property type="entry name" value="VapE-like_dom"/>
    <property type="match status" value="1"/>
</dbReference>
<reference evidence="3" key="1">
    <citation type="submission" date="2020-10" db="EMBL/GenBank/DDBJ databases">
        <authorList>
            <person name="Castelo-Branco R."/>
            <person name="Eusebio N."/>
            <person name="Adriana R."/>
            <person name="Vieira A."/>
            <person name="Brugerolle De Fraissinette N."/>
            <person name="Rezende De Castro R."/>
            <person name="Schneider M.P."/>
            <person name="Vasconcelos V."/>
            <person name="Leao P.N."/>
        </authorList>
    </citation>
    <scope>NUCLEOTIDE SEQUENCE</scope>
    <source>
        <strain evidence="3">LEGE 12446</strain>
    </source>
</reference>
<dbReference type="Proteomes" id="UP000622533">
    <property type="component" value="Unassembled WGS sequence"/>
</dbReference>
<dbReference type="PANTHER" id="PTHR34985">
    <property type="entry name" value="SLR0554 PROTEIN"/>
    <property type="match status" value="1"/>
</dbReference>
<evidence type="ECO:0000259" key="1">
    <source>
        <dbReference type="Pfam" id="PF05272"/>
    </source>
</evidence>
<dbReference type="PANTHER" id="PTHR34985:SF1">
    <property type="entry name" value="SLR0554 PROTEIN"/>
    <property type="match status" value="1"/>
</dbReference>
<comment type="caution">
    <text evidence="3">The sequence shown here is derived from an EMBL/GenBank/DDBJ whole genome shotgun (WGS) entry which is preliminary data.</text>
</comment>
<dbReference type="InterPro" id="IPR007936">
    <property type="entry name" value="VapE-like_dom"/>
</dbReference>
<gene>
    <name evidence="3" type="ORF">IQ276_15275</name>
</gene>
<protein>
    <submittedName>
        <fullName evidence="3">DUF3854 domain-containing protein</fullName>
    </submittedName>
</protein>
<dbReference type="Pfam" id="PF12965">
    <property type="entry name" value="DUF3854"/>
    <property type="match status" value="1"/>
</dbReference>
<feature type="domain" description="DUF3854" evidence="2">
    <location>
        <begin position="120"/>
        <end position="236"/>
    </location>
</feature>
<name>A0A8J7DDT6_DESMC</name>